<reference evidence="1 2" key="1">
    <citation type="journal article" date="2016" name="Mol. Biol. Evol.">
        <title>Comparative Genomics of Early-Diverging Mushroom-Forming Fungi Provides Insights into the Origins of Lignocellulose Decay Capabilities.</title>
        <authorList>
            <person name="Nagy L.G."/>
            <person name="Riley R."/>
            <person name="Tritt A."/>
            <person name="Adam C."/>
            <person name="Daum C."/>
            <person name="Floudas D."/>
            <person name="Sun H."/>
            <person name="Yadav J.S."/>
            <person name="Pangilinan J."/>
            <person name="Larsson K.H."/>
            <person name="Matsuura K."/>
            <person name="Barry K."/>
            <person name="Labutti K."/>
            <person name="Kuo R."/>
            <person name="Ohm R.A."/>
            <person name="Bhattacharya S.S."/>
            <person name="Shirouzu T."/>
            <person name="Yoshinaga Y."/>
            <person name="Martin F.M."/>
            <person name="Grigoriev I.V."/>
            <person name="Hibbett D.S."/>
        </authorList>
    </citation>
    <scope>NUCLEOTIDE SEQUENCE [LARGE SCALE GENOMIC DNA]</scope>
    <source>
        <strain evidence="1 2">HHB12029</strain>
    </source>
</reference>
<protein>
    <submittedName>
        <fullName evidence="1">Uncharacterized protein</fullName>
    </submittedName>
</protein>
<sequence length="174" mass="19436">MTTEARCSGDNTKYSLQVTIPFDAIRQPIALSHPVNLTTVTVGDHTILPALLRLPLQSVRTLTFRLAAPSDAEQLKITILLSGMTLAAPVLQHLCFTCIPEGQVVASEVVELVKTVPQMVSLRNRRLETIRLGGRGIFALQSYDFSFTHMFCDQLRLEDGDNIHIFETQMREEL</sequence>
<dbReference type="EMBL" id="KV426523">
    <property type="protein sequence ID" value="KZV80088.1"/>
    <property type="molecule type" value="Genomic_DNA"/>
</dbReference>
<dbReference type="InParanoid" id="A0A165B8U8"/>
<evidence type="ECO:0000313" key="1">
    <source>
        <dbReference type="EMBL" id="KZV80088.1"/>
    </source>
</evidence>
<dbReference type="Proteomes" id="UP000077266">
    <property type="component" value="Unassembled WGS sequence"/>
</dbReference>
<organism evidence="1 2">
    <name type="scientific">Exidia glandulosa HHB12029</name>
    <dbReference type="NCBI Taxonomy" id="1314781"/>
    <lineage>
        <taxon>Eukaryota</taxon>
        <taxon>Fungi</taxon>
        <taxon>Dikarya</taxon>
        <taxon>Basidiomycota</taxon>
        <taxon>Agaricomycotina</taxon>
        <taxon>Agaricomycetes</taxon>
        <taxon>Auriculariales</taxon>
        <taxon>Exidiaceae</taxon>
        <taxon>Exidia</taxon>
    </lineage>
</organism>
<dbReference type="AlphaFoldDB" id="A0A165B8U8"/>
<proteinExistence type="predicted"/>
<gene>
    <name evidence="1" type="ORF">EXIGLDRAFT_845877</name>
</gene>
<accession>A0A165B8U8</accession>
<evidence type="ECO:0000313" key="2">
    <source>
        <dbReference type="Proteomes" id="UP000077266"/>
    </source>
</evidence>
<keyword evidence="2" id="KW-1185">Reference proteome</keyword>
<name>A0A165B8U8_EXIGL</name>